<dbReference type="Proteomes" id="UP000598146">
    <property type="component" value="Unassembled WGS sequence"/>
</dbReference>
<evidence type="ECO:0000313" key="2">
    <source>
        <dbReference type="EMBL" id="MBG0566108.1"/>
    </source>
</evidence>
<sequence>MKMHTVRRMLGLLFVTIALALGTTAGTAHAAPDTKLAAVDCTAINLNANVSNLGVGYAFSGKCDPAHYVVIRVQWIDIFGQVLADTSARFPPRDPGTWSTYSGNLQRPWSTAQTSHACIWVTQDFHPFFGGPLLASGCFLRNS</sequence>
<accession>A0A931CF73</accession>
<keyword evidence="3" id="KW-1185">Reference proteome</keyword>
<feature type="signal peptide" evidence="1">
    <location>
        <begin position="1"/>
        <end position="30"/>
    </location>
</feature>
<evidence type="ECO:0000313" key="3">
    <source>
        <dbReference type="Proteomes" id="UP000598146"/>
    </source>
</evidence>
<comment type="caution">
    <text evidence="2">The sequence shown here is derived from an EMBL/GenBank/DDBJ whole genome shotgun (WGS) entry which is preliminary data.</text>
</comment>
<organism evidence="2 3">
    <name type="scientific">Actinoplanes aureus</name>
    <dbReference type="NCBI Taxonomy" id="2792083"/>
    <lineage>
        <taxon>Bacteria</taxon>
        <taxon>Bacillati</taxon>
        <taxon>Actinomycetota</taxon>
        <taxon>Actinomycetes</taxon>
        <taxon>Micromonosporales</taxon>
        <taxon>Micromonosporaceae</taxon>
        <taxon>Actinoplanes</taxon>
    </lineage>
</organism>
<dbReference type="RefSeq" id="WP_196417883.1">
    <property type="nucleotide sequence ID" value="NZ_JADQTO010000018.1"/>
</dbReference>
<feature type="chain" id="PRO_5037484253" description="Secreted protein" evidence="1">
    <location>
        <begin position="31"/>
        <end position="143"/>
    </location>
</feature>
<keyword evidence="1" id="KW-0732">Signal</keyword>
<proteinExistence type="predicted"/>
<gene>
    <name evidence="2" type="ORF">I4J89_32145</name>
</gene>
<dbReference type="AlphaFoldDB" id="A0A931CF73"/>
<evidence type="ECO:0008006" key="4">
    <source>
        <dbReference type="Google" id="ProtNLM"/>
    </source>
</evidence>
<dbReference type="EMBL" id="JADQTO010000018">
    <property type="protein sequence ID" value="MBG0566108.1"/>
    <property type="molecule type" value="Genomic_DNA"/>
</dbReference>
<reference evidence="2" key="1">
    <citation type="submission" date="2020-11" db="EMBL/GenBank/DDBJ databases">
        <title>Isolation and identification of active actinomycetes.</title>
        <authorList>
            <person name="Sun X."/>
        </authorList>
    </citation>
    <scope>NUCLEOTIDE SEQUENCE</scope>
    <source>
        <strain evidence="2">NEAU-A11</strain>
    </source>
</reference>
<protein>
    <recommendedName>
        <fullName evidence="4">Secreted protein</fullName>
    </recommendedName>
</protein>
<name>A0A931CF73_9ACTN</name>
<evidence type="ECO:0000256" key="1">
    <source>
        <dbReference type="SAM" id="SignalP"/>
    </source>
</evidence>